<sequence length="326" mass="37524">MTRVKIPQDMSTKILVECHYRCCLCPEHSRIANIHHIDKNHSNNQYDNLVAVREKCHSDLHSKFEMRRNITPEQIGVFKQKWTEQCSNLEEYLRYNDSFVNQFYYINVHRLETIFKSITGKSMITKMPYKYSNSKGSYNSLWNNPKNSLNWTQLLENRSYLDDAVKTVMSNMSTYNLALIELGALDATELRGEIVHFSCQFIGRDIPDQTELVDASGMIEGPQGTMRREILDKLNDVIFEICMLIDPLYMYSDSAFIQFSENGFWNGIALVGQLRDGIGSNDGHLLRKQLILTPICIGSPNKLLVSSKIRAKGAILEDYELLQLTS</sequence>
<proteinExistence type="predicted"/>
<evidence type="ECO:0000313" key="1">
    <source>
        <dbReference type="EMBL" id="ACV64514.1"/>
    </source>
</evidence>
<dbReference type="STRING" id="485916.Dtox_3809"/>
<dbReference type="RefSeq" id="WP_015759196.1">
    <property type="nucleotide sequence ID" value="NC_013216.1"/>
</dbReference>
<protein>
    <recommendedName>
        <fullName evidence="3">HNH nuclease domain-containing protein</fullName>
    </recommendedName>
</protein>
<evidence type="ECO:0000313" key="2">
    <source>
        <dbReference type="Proteomes" id="UP000002217"/>
    </source>
</evidence>
<dbReference type="CDD" id="cd00085">
    <property type="entry name" value="HNHc"/>
    <property type="match status" value="1"/>
</dbReference>
<dbReference type="AlphaFoldDB" id="C8VXB8"/>
<dbReference type="Proteomes" id="UP000002217">
    <property type="component" value="Chromosome"/>
</dbReference>
<accession>C8VXB8</accession>
<gene>
    <name evidence="1" type="ordered locus">Dtox_3809</name>
</gene>
<keyword evidence="2" id="KW-1185">Reference proteome</keyword>
<evidence type="ECO:0008006" key="3">
    <source>
        <dbReference type="Google" id="ProtNLM"/>
    </source>
</evidence>
<organism evidence="1 2">
    <name type="scientific">Desulfofarcimen acetoxidans (strain ATCC 49208 / DSM 771 / KCTC 5769 / VKM B-1644 / 5575)</name>
    <name type="common">Desulfotomaculum acetoxidans</name>
    <dbReference type="NCBI Taxonomy" id="485916"/>
    <lineage>
        <taxon>Bacteria</taxon>
        <taxon>Bacillati</taxon>
        <taxon>Bacillota</taxon>
        <taxon>Clostridia</taxon>
        <taxon>Eubacteriales</taxon>
        <taxon>Peptococcaceae</taxon>
        <taxon>Desulfofarcimen</taxon>
    </lineage>
</organism>
<reference evidence="1 2" key="1">
    <citation type="journal article" date="2009" name="Stand. Genomic Sci.">
        <title>Complete genome sequence of Desulfotomaculum acetoxidans type strain (5575).</title>
        <authorList>
            <person name="Spring S."/>
            <person name="Lapidus A."/>
            <person name="Schroder M."/>
            <person name="Gleim D."/>
            <person name="Sims D."/>
            <person name="Meincke L."/>
            <person name="Glavina Del Rio T."/>
            <person name="Tice H."/>
            <person name="Copeland A."/>
            <person name="Cheng J.F."/>
            <person name="Lucas S."/>
            <person name="Chen F."/>
            <person name="Nolan M."/>
            <person name="Bruce D."/>
            <person name="Goodwin L."/>
            <person name="Pitluck S."/>
            <person name="Ivanova N."/>
            <person name="Mavromatis K."/>
            <person name="Mikhailova N."/>
            <person name="Pati A."/>
            <person name="Chen A."/>
            <person name="Palaniappan K."/>
            <person name="Land M."/>
            <person name="Hauser L."/>
            <person name="Chang Y.J."/>
            <person name="Jeffries C.D."/>
            <person name="Chain P."/>
            <person name="Saunders E."/>
            <person name="Brettin T."/>
            <person name="Detter J.C."/>
            <person name="Goker M."/>
            <person name="Bristow J."/>
            <person name="Eisen J.A."/>
            <person name="Markowitz V."/>
            <person name="Hugenholtz P."/>
            <person name="Kyrpides N.C."/>
            <person name="Klenk H.P."/>
            <person name="Han C."/>
        </authorList>
    </citation>
    <scope>NUCLEOTIDE SEQUENCE [LARGE SCALE GENOMIC DNA]</scope>
    <source>
        <strain evidence="2">ATCC 49208 / DSM 771 / VKM B-1644</strain>
    </source>
</reference>
<dbReference type="HOGENOM" id="CLU_851846_0_0_9"/>
<dbReference type="KEGG" id="dae:Dtox_3809"/>
<dbReference type="InterPro" id="IPR003615">
    <property type="entry name" value="HNH_nuc"/>
</dbReference>
<dbReference type="OrthoDB" id="9802640at2"/>
<dbReference type="EMBL" id="CP001720">
    <property type="protein sequence ID" value="ACV64514.1"/>
    <property type="molecule type" value="Genomic_DNA"/>
</dbReference>
<name>C8VXB8_DESAS</name>